<evidence type="ECO:0000313" key="1">
    <source>
        <dbReference type="EMBL" id="QHT32462.1"/>
    </source>
</evidence>
<sequence>MCKDKNGDVKDNNGDKLKYHLYSISFYSIIISINDNNIFMKNNY</sequence>
<reference evidence="1" key="1">
    <citation type="journal article" date="2020" name="Nature">
        <title>Giant virus diversity and host interactions through global metagenomics.</title>
        <authorList>
            <person name="Schulz F."/>
            <person name="Roux S."/>
            <person name="Paez-Espino D."/>
            <person name="Jungbluth S."/>
            <person name="Walsh D.A."/>
            <person name="Denef V.J."/>
            <person name="McMahon K.D."/>
            <person name="Konstantinidis K.T."/>
            <person name="Eloe-Fadrosh E.A."/>
            <person name="Kyrpides N.C."/>
            <person name="Woyke T."/>
        </authorList>
    </citation>
    <scope>NUCLEOTIDE SEQUENCE</scope>
    <source>
        <strain evidence="1">GVMAG-M-3300009159-65</strain>
    </source>
</reference>
<dbReference type="EMBL" id="MN738943">
    <property type="protein sequence ID" value="QHT32462.1"/>
    <property type="molecule type" value="Genomic_DNA"/>
</dbReference>
<proteinExistence type="predicted"/>
<accession>A0A6C0EUN0</accession>
<protein>
    <submittedName>
        <fullName evidence="1">Uncharacterized protein</fullName>
    </submittedName>
</protein>
<name>A0A6C0EUN0_9ZZZZ</name>
<organism evidence="1">
    <name type="scientific">viral metagenome</name>
    <dbReference type="NCBI Taxonomy" id="1070528"/>
    <lineage>
        <taxon>unclassified sequences</taxon>
        <taxon>metagenomes</taxon>
        <taxon>organismal metagenomes</taxon>
    </lineage>
</organism>
<dbReference type="AlphaFoldDB" id="A0A6C0EUN0"/>